<dbReference type="EC" id="3.6.3.-" evidence="10"/>
<comment type="subcellular location">
    <subcellularLocation>
        <location evidence="1">Cell membrane</location>
    </subcellularLocation>
</comment>
<dbReference type="InterPro" id="IPR003439">
    <property type="entry name" value="ABC_transporter-like_ATP-bd"/>
</dbReference>
<reference evidence="10 11" key="1">
    <citation type="submission" date="2018-06" db="EMBL/GenBank/DDBJ databases">
        <authorList>
            <consortium name="Pathogen Informatics"/>
            <person name="Doyle S."/>
        </authorList>
    </citation>
    <scope>NUCLEOTIDE SEQUENCE [LARGE SCALE GENOMIC DNA]</scope>
    <source>
        <strain evidence="10 11">NCTC13229</strain>
    </source>
</reference>
<dbReference type="PROSITE" id="PS50893">
    <property type="entry name" value="ABC_TRANSPORTER_2"/>
    <property type="match status" value="1"/>
</dbReference>
<evidence type="ECO:0000259" key="9">
    <source>
        <dbReference type="PROSITE" id="PS50893"/>
    </source>
</evidence>
<dbReference type="GO" id="GO:0043190">
    <property type="term" value="C:ATP-binding cassette (ABC) transporter complex"/>
    <property type="evidence" value="ECO:0007669"/>
    <property type="project" value="TreeGrafter"/>
</dbReference>
<keyword evidence="10" id="KW-0378">Hydrolase</keyword>
<keyword evidence="5" id="KW-0547">Nucleotide-binding</keyword>
<comment type="similarity">
    <text evidence="2">Belongs to the ABC transporter superfamily.</text>
</comment>
<evidence type="ECO:0000256" key="5">
    <source>
        <dbReference type="ARBA" id="ARBA00022741"/>
    </source>
</evidence>
<evidence type="ECO:0000256" key="4">
    <source>
        <dbReference type="ARBA" id="ARBA00022475"/>
    </source>
</evidence>
<dbReference type="PANTHER" id="PTHR43553:SF21">
    <property type="entry name" value="ABC TRANSPORTER ATP-BINDING PROTEIN MA_1418-RELATED"/>
    <property type="match status" value="1"/>
</dbReference>
<dbReference type="Gene3D" id="3.40.50.300">
    <property type="entry name" value="P-loop containing nucleotide triphosphate hydrolases"/>
    <property type="match status" value="1"/>
</dbReference>
<evidence type="ECO:0000256" key="6">
    <source>
        <dbReference type="ARBA" id="ARBA00022840"/>
    </source>
</evidence>
<dbReference type="Proteomes" id="UP000251211">
    <property type="component" value="Unassembled WGS sequence"/>
</dbReference>
<dbReference type="InterPro" id="IPR003593">
    <property type="entry name" value="AAA+_ATPase"/>
</dbReference>
<dbReference type="Pfam" id="PF00005">
    <property type="entry name" value="ABC_tran"/>
    <property type="match status" value="1"/>
</dbReference>
<dbReference type="RefSeq" id="WP_112299930.1">
    <property type="nucleotide sequence ID" value="NZ_QTTP01000001.1"/>
</dbReference>
<comment type="caution">
    <text evidence="10">The sequence shown here is derived from an EMBL/GenBank/DDBJ whole genome shotgun (WGS) entry which is preliminary data.</text>
</comment>
<organism evidence="10 11">
    <name type="scientific">Rhodococcus wratislaviensis</name>
    <name type="common">Tsukamurella wratislaviensis</name>
    <dbReference type="NCBI Taxonomy" id="44752"/>
    <lineage>
        <taxon>Bacteria</taxon>
        <taxon>Bacillati</taxon>
        <taxon>Actinomycetota</taxon>
        <taxon>Actinomycetes</taxon>
        <taxon>Mycobacteriales</taxon>
        <taxon>Nocardiaceae</taxon>
        <taxon>Rhodococcus</taxon>
    </lineage>
</organism>
<evidence type="ECO:0000256" key="2">
    <source>
        <dbReference type="ARBA" id="ARBA00005417"/>
    </source>
</evidence>
<dbReference type="InterPro" id="IPR027417">
    <property type="entry name" value="P-loop_NTPase"/>
</dbReference>
<keyword evidence="7" id="KW-1278">Translocase</keyword>
<dbReference type="FunFam" id="3.40.50.300:FF:000224">
    <property type="entry name" value="Energy-coupling factor transporter ATP-binding protein EcfA"/>
    <property type="match status" value="1"/>
</dbReference>
<keyword evidence="3" id="KW-0813">Transport</keyword>
<evidence type="ECO:0000256" key="8">
    <source>
        <dbReference type="ARBA" id="ARBA00023136"/>
    </source>
</evidence>
<evidence type="ECO:0000313" key="11">
    <source>
        <dbReference type="Proteomes" id="UP000251211"/>
    </source>
</evidence>
<evidence type="ECO:0000256" key="3">
    <source>
        <dbReference type="ARBA" id="ARBA00022448"/>
    </source>
</evidence>
<evidence type="ECO:0000256" key="1">
    <source>
        <dbReference type="ARBA" id="ARBA00004236"/>
    </source>
</evidence>
<name>A0AB38FD27_RHOWR</name>
<dbReference type="GO" id="GO:0016887">
    <property type="term" value="F:ATP hydrolysis activity"/>
    <property type="evidence" value="ECO:0007669"/>
    <property type="project" value="InterPro"/>
</dbReference>
<feature type="domain" description="ABC transporter" evidence="9">
    <location>
        <begin position="23"/>
        <end position="263"/>
    </location>
</feature>
<dbReference type="InterPro" id="IPR015856">
    <property type="entry name" value="ABC_transpr_CbiO/EcfA_su"/>
</dbReference>
<protein>
    <submittedName>
        <fullName evidence="10">ABC transporter ATPase</fullName>
        <ecNumber evidence="10">3.6.3.-</ecNumber>
    </submittedName>
</protein>
<proteinExistence type="inferred from homology"/>
<dbReference type="SMART" id="SM00382">
    <property type="entry name" value="AAA"/>
    <property type="match status" value="1"/>
</dbReference>
<dbReference type="GO" id="GO:0005524">
    <property type="term" value="F:ATP binding"/>
    <property type="evidence" value="ECO:0007669"/>
    <property type="project" value="UniProtKB-KW"/>
</dbReference>
<keyword evidence="8" id="KW-0472">Membrane</keyword>
<keyword evidence="6" id="KW-0067">ATP-binding</keyword>
<evidence type="ECO:0000256" key="7">
    <source>
        <dbReference type="ARBA" id="ARBA00022967"/>
    </source>
</evidence>
<dbReference type="PANTHER" id="PTHR43553">
    <property type="entry name" value="HEAVY METAL TRANSPORTER"/>
    <property type="match status" value="1"/>
</dbReference>
<dbReference type="GO" id="GO:0042626">
    <property type="term" value="F:ATPase-coupled transmembrane transporter activity"/>
    <property type="evidence" value="ECO:0007669"/>
    <property type="project" value="TreeGrafter"/>
</dbReference>
<dbReference type="SUPFAM" id="SSF52540">
    <property type="entry name" value="P-loop containing nucleoside triphosphate hydrolases"/>
    <property type="match status" value="1"/>
</dbReference>
<dbReference type="InterPro" id="IPR050095">
    <property type="entry name" value="ECF_ABC_transporter_ATP-bd"/>
</dbReference>
<dbReference type="AlphaFoldDB" id="A0AB38FD27"/>
<evidence type="ECO:0000313" key="10">
    <source>
        <dbReference type="EMBL" id="SPZ39502.1"/>
    </source>
</evidence>
<keyword evidence="4" id="KW-1003">Cell membrane</keyword>
<gene>
    <name evidence="10" type="primary">ecfA1_1</name>
    <name evidence="10" type="ORF">NCTC13229_02981</name>
</gene>
<sequence length="305" mass="33280">MDRTLDAEPRPTVNVPATTDPALTLDNVEHVYNNTVRALDGVSLDIMRGDFLAIIGKNGSGKTTLAKHFNGLLAPTNTAGTVRVHRRDGTTIPVEMTPLHKMASTVGYVLQNPDRQIFHDTCFDELAFGPRNLGVDEDDIRRRVEQTLHSTGLSGHEQTNPVHLSRGQRQRLAIAATLTMHTEIVVIDEPTTGQDRGEARLILDCLAECHRRGTTIVIISHDMALVAEYATRIVAMRNGSVLADGTPRQVFGRTDVLETTNIRPPQVTLLGTALGHPGWLTVTDAVTGLRDTPAPKPHTTEAAHR</sequence>
<dbReference type="CDD" id="cd03225">
    <property type="entry name" value="ABC_cobalt_CbiO_domain1"/>
    <property type="match status" value="1"/>
</dbReference>
<accession>A0AB38FD27</accession>
<dbReference type="EMBL" id="UAUI01000011">
    <property type="protein sequence ID" value="SPZ39502.1"/>
    <property type="molecule type" value="Genomic_DNA"/>
</dbReference>